<comment type="similarity">
    <text evidence="1">Belongs to the paxM FAD-dependent monooxygenase family.</text>
</comment>
<dbReference type="PRINTS" id="PR00420">
    <property type="entry name" value="RNGMNOXGNASE"/>
</dbReference>
<feature type="transmembrane region" description="Helical" evidence="6">
    <location>
        <begin position="21"/>
        <end position="42"/>
    </location>
</feature>
<dbReference type="EMBL" id="CAJPDQ010000002">
    <property type="protein sequence ID" value="CAF9904542.1"/>
    <property type="molecule type" value="Genomic_DNA"/>
</dbReference>
<evidence type="ECO:0000313" key="8">
    <source>
        <dbReference type="EMBL" id="CAF9904542.1"/>
    </source>
</evidence>
<keyword evidence="6" id="KW-1133">Transmembrane helix</keyword>
<dbReference type="SUPFAM" id="SSF54373">
    <property type="entry name" value="FAD-linked reductases, C-terminal domain"/>
    <property type="match status" value="1"/>
</dbReference>
<dbReference type="AlphaFoldDB" id="A0A8H3EFC4"/>
<accession>A0A8H3EFC4</accession>
<dbReference type="InterPro" id="IPR002938">
    <property type="entry name" value="FAD-bd"/>
</dbReference>
<keyword evidence="2" id="KW-0285">Flavoprotein</keyword>
<evidence type="ECO:0000256" key="1">
    <source>
        <dbReference type="ARBA" id="ARBA00007992"/>
    </source>
</evidence>
<feature type="domain" description="FAD-binding" evidence="7">
    <location>
        <begin position="22"/>
        <end position="406"/>
    </location>
</feature>
<dbReference type="InterPro" id="IPR036188">
    <property type="entry name" value="FAD/NAD-bd_sf"/>
</dbReference>
<evidence type="ECO:0000256" key="2">
    <source>
        <dbReference type="ARBA" id="ARBA00022630"/>
    </source>
</evidence>
<protein>
    <recommendedName>
        <fullName evidence="7">FAD-binding domain-containing protein</fullName>
    </recommendedName>
</protein>
<keyword evidence="6" id="KW-0812">Transmembrane</keyword>
<keyword evidence="6" id="KW-0472">Membrane</keyword>
<dbReference type="Pfam" id="PF01494">
    <property type="entry name" value="FAD_binding_3"/>
    <property type="match status" value="1"/>
</dbReference>
<dbReference type="PANTHER" id="PTHR13789:SF147">
    <property type="entry name" value="PUTATIVE (AFU_ORTHOLOGUE AFUA_2G01950)-RELATED"/>
    <property type="match status" value="1"/>
</dbReference>
<dbReference type="InterPro" id="IPR050493">
    <property type="entry name" value="FAD-dep_Monooxygenase_BioMet"/>
</dbReference>
<dbReference type="Proteomes" id="UP000664169">
    <property type="component" value="Unassembled WGS sequence"/>
</dbReference>
<comment type="caution">
    <text evidence="8">The sequence shown here is derived from an EMBL/GenBank/DDBJ whole genome shotgun (WGS) entry which is preliminary data.</text>
</comment>
<evidence type="ECO:0000256" key="3">
    <source>
        <dbReference type="ARBA" id="ARBA00022827"/>
    </source>
</evidence>
<evidence type="ECO:0000259" key="7">
    <source>
        <dbReference type="Pfam" id="PF01494"/>
    </source>
</evidence>
<reference evidence="8" key="1">
    <citation type="submission" date="2021-03" db="EMBL/GenBank/DDBJ databases">
        <authorList>
            <person name="Tagirdzhanova G."/>
        </authorList>
    </citation>
    <scope>NUCLEOTIDE SEQUENCE</scope>
</reference>
<evidence type="ECO:0000256" key="5">
    <source>
        <dbReference type="ARBA" id="ARBA00023033"/>
    </source>
</evidence>
<keyword evidence="3" id="KW-0274">FAD</keyword>
<dbReference type="OrthoDB" id="16820at2759"/>
<evidence type="ECO:0000256" key="4">
    <source>
        <dbReference type="ARBA" id="ARBA00023002"/>
    </source>
</evidence>
<keyword evidence="9" id="KW-1185">Reference proteome</keyword>
<gene>
    <name evidence="8" type="ORF">GOMPHAMPRED_002874</name>
</gene>
<organism evidence="8 9">
    <name type="scientific">Gomphillus americanus</name>
    <dbReference type="NCBI Taxonomy" id="1940652"/>
    <lineage>
        <taxon>Eukaryota</taxon>
        <taxon>Fungi</taxon>
        <taxon>Dikarya</taxon>
        <taxon>Ascomycota</taxon>
        <taxon>Pezizomycotina</taxon>
        <taxon>Lecanoromycetes</taxon>
        <taxon>OSLEUM clade</taxon>
        <taxon>Ostropomycetidae</taxon>
        <taxon>Ostropales</taxon>
        <taxon>Graphidaceae</taxon>
        <taxon>Gomphilloideae</taxon>
        <taxon>Gomphillus</taxon>
    </lineage>
</organism>
<keyword evidence="5" id="KW-0503">Monooxygenase</keyword>
<dbReference type="SUPFAM" id="SSF51905">
    <property type="entry name" value="FAD/NAD(P)-binding domain"/>
    <property type="match status" value="1"/>
</dbReference>
<dbReference type="PANTHER" id="PTHR13789">
    <property type="entry name" value="MONOOXYGENASE"/>
    <property type="match status" value="1"/>
</dbReference>
<evidence type="ECO:0000313" key="9">
    <source>
        <dbReference type="Proteomes" id="UP000664169"/>
    </source>
</evidence>
<sequence>MTEKDEFRNNNDWLHKAKRPLKVIIIGAGIGGLTTAIGIAWYEAPEDHIECKTGLHKTGHQVTILEQAPKIVEVGAGIQAAPNATRVFSRLGLLENLKAKTNVLHGISVRRYADDKELSSTSLSPYVQEEFHSPLGVIHRGDLQGTLLREAQDLGIDIRTSHNVIEVDERFAPRVKIQSGEWFEGDIVVAADGIRSMTRSQMSAAHGHRDQVATTGDSAYRILIPRHRIEHDKEAIKLLDDNVGMRWVGPGGHIMAYPLQPKSVVNGIKPEQNSTYNMVLLHPSPHKQGANPDEEFWITKDSKQDMLRFYSGWAPIIQNLLKHAPEDEVMEWTLNMHRPLTTWVEGRIALLGDACHPMLPYVAQGMANAVEDAAALTEIFTMTDDIDLGLRVYQHVRKERAEKMQQSTLDTQHVLHLPDGPEQIARDESMRAAMRGCTNPDRWSDK</sequence>
<evidence type="ECO:0000256" key="6">
    <source>
        <dbReference type="SAM" id="Phobius"/>
    </source>
</evidence>
<dbReference type="GO" id="GO:0004497">
    <property type="term" value="F:monooxygenase activity"/>
    <property type="evidence" value="ECO:0007669"/>
    <property type="project" value="UniProtKB-KW"/>
</dbReference>
<dbReference type="Gene3D" id="3.50.50.60">
    <property type="entry name" value="FAD/NAD(P)-binding domain"/>
    <property type="match status" value="1"/>
</dbReference>
<dbReference type="GO" id="GO:0071949">
    <property type="term" value="F:FAD binding"/>
    <property type="evidence" value="ECO:0007669"/>
    <property type="project" value="InterPro"/>
</dbReference>
<name>A0A8H3EFC4_9LECA</name>
<keyword evidence="4" id="KW-0560">Oxidoreductase</keyword>
<proteinExistence type="inferred from homology"/>